<gene>
    <name evidence="2" type="ORF">SAMN06295910_1174</name>
</gene>
<keyword evidence="1" id="KW-0472">Membrane</keyword>
<feature type="transmembrane region" description="Helical" evidence="1">
    <location>
        <begin position="83"/>
        <end position="100"/>
    </location>
</feature>
<feature type="transmembrane region" description="Helical" evidence="1">
    <location>
        <begin position="56"/>
        <end position="76"/>
    </location>
</feature>
<keyword evidence="1" id="KW-0812">Transmembrane</keyword>
<feature type="transmembrane region" description="Helical" evidence="1">
    <location>
        <begin position="12"/>
        <end position="31"/>
    </location>
</feature>
<evidence type="ECO:0000313" key="3">
    <source>
        <dbReference type="Proteomes" id="UP000192934"/>
    </source>
</evidence>
<dbReference type="AlphaFoldDB" id="A0A1X7G589"/>
<evidence type="ECO:0000313" key="2">
    <source>
        <dbReference type="EMBL" id="SMF64212.1"/>
    </source>
</evidence>
<sequence length="152" mass="15885">MRTFLSSTAGIVVAFVAMALFAWIGGSIFPISGNASLRETDQIRAAFEMAGVGPKLVIIVSAALGALVGGVLAKWLSGSRGPVWAVALFMAAYGFANAFFLAMPPVMLLGAVVGPLLAGMIAERVVPTRALAEEDEDLAEEQPLEAHRDEPL</sequence>
<accession>A0A1X7G589</accession>
<dbReference type="Proteomes" id="UP000192934">
    <property type="component" value="Chromosome I"/>
</dbReference>
<keyword evidence="3" id="KW-1185">Reference proteome</keyword>
<reference evidence="3" key="1">
    <citation type="submission" date="2017-04" db="EMBL/GenBank/DDBJ databases">
        <authorList>
            <person name="Varghese N."/>
            <person name="Submissions S."/>
        </authorList>
    </citation>
    <scope>NUCLEOTIDE SEQUENCE [LARGE SCALE GENOMIC DNA]</scope>
    <source>
        <strain evidence="3">Dd16</strain>
    </source>
</reference>
<organism evidence="2 3">
    <name type="scientific">Allosphingosinicella indica</name>
    <dbReference type="NCBI Taxonomy" id="941907"/>
    <lineage>
        <taxon>Bacteria</taxon>
        <taxon>Pseudomonadati</taxon>
        <taxon>Pseudomonadota</taxon>
        <taxon>Alphaproteobacteria</taxon>
        <taxon>Sphingomonadales</taxon>
        <taxon>Sphingomonadaceae</taxon>
        <taxon>Allosphingosinicella</taxon>
    </lineage>
</organism>
<protein>
    <submittedName>
        <fullName evidence="2">Uncharacterized protein</fullName>
    </submittedName>
</protein>
<dbReference type="EMBL" id="LT840185">
    <property type="protein sequence ID" value="SMF64212.1"/>
    <property type="molecule type" value="Genomic_DNA"/>
</dbReference>
<name>A0A1X7G589_9SPHN</name>
<proteinExistence type="predicted"/>
<evidence type="ECO:0000256" key="1">
    <source>
        <dbReference type="SAM" id="Phobius"/>
    </source>
</evidence>
<keyword evidence="1" id="KW-1133">Transmembrane helix</keyword>
<dbReference type="STRING" id="941907.SAMN06295910_1174"/>